<dbReference type="PANTHER" id="PTHR43861:SF1">
    <property type="entry name" value="TRANS-ACONITATE 2-METHYLTRANSFERASE"/>
    <property type="match status" value="1"/>
</dbReference>
<dbReference type="InterPro" id="IPR029063">
    <property type="entry name" value="SAM-dependent_MTases_sf"/>
</dbReference>
<dbReference type="Pfam" id="PF08241">
    <property type="entry name" value="Methyltransf_11"/>
    <property type="match status" value="1"/>
</dbReference>
<dbReference type="Proteomes" id="UP001646157">
    <property type="component" value="Unassembled WGS sequence"/>
</dbReference>
<name>A0ABS2N785_9BACI</name>
<dbReference type="PANTHER" id="PTHR43861">
    <property type="entry name" value="TRANS-ACONITATE 2-METHYLTRANSFERASE-RELATED"/>
    <property type="match status" value="1"/>
</dbReference>
<evidence type="ECO:0000313" key="3">
    <source>
        <dbReference type="Proteomes" id="UP001646157"/>
    </source>
</evidence>
<comment type="caution">
    <text evidence="2">The sequence shown here is derived from an EMBL/GenBank/DDBJ whole genome shotgun (WGS) entry which is preliminary data.</text>
</comment>
<organism evidence="2 3">
    <name type="scientific">Rossellomorea pakistanensis</name>
    <dbReference type="NCBI Taxonomy" id="992288"/>
    <lineage>
        <taxon>Bacteria</taxon>
        <taxon>Bacillati</taxon>
        <taxon>Bacillota</taxon>
        <taxon>Bacilli</taxon>
        <taxon>Bacillales</taxon>
        <taxon>Bacillaceae</taxon>
        <taxon>Rossellomorea</taxon>
    </lineage>
</organism>
<evidence type="ECO:0000259" key="1">
    <source>
        <dbReference type="Pfam" id="PF08241"/>
    </source>
</evidence>
<dbReference type="RefSeq" id="WP_205167947.1">
    <property type="nucleotide sequence ID" value="NZ_JAFBDZ010000001.1"/>
</dbReference>
<proteinExistence type="predicted"/>
<accession>A0ABS2N785</accession>
<sequence length="257" mass="29815">MDKDVGTEAAIRRWDRHAEKFSEGFDEQGDLHREVFLNPTLFDLMGAVDNKKILDAGCGNGYLSRMIANQGGSVAAVDYSKQMLTIAKRNTNSELDIHYHHGNCESLDFLPNRSFDIIISNMVIQDLANYRQAFKEMHRLLKDEGAFIFSILHPCFITPNSGWVKTDTGEKLYWKVDNYFYEGTYEQAIPVDQEEKILYFHRTLTSYIEALTETGFILERLVEPKPSEEILVNHPSFREDFRCADFMVFKLRKNKFD</sequence>
<feature type="domain" description="Methyltransferase type 11" evidence="1">
    <location>
        <begin position="54"/>
        <end position="149"/>
    </location>
</feature>
<dbReference type="CDD" id="cd02440">
    <property type="entry name" value="AdoMet_MTases"/>
    <property type="match status" value="1"/>
</dbReference>
<keyword evidence="2" id="KW-0830">Ubiquinone</keyword>
<protein>
    <submittedName>
        <fullName evidence="2">Ubiquinone/menaquinone biosynthesis C-methylase UbiE</fullName>
    </submittedName>
</protein>
<evidence type="ECO:0000313" key="2">
    <source>
        <dbReference type="EMBL" id="MBM7583703.1"/>
    </source>
</evidence>
<reference evidence="2 3" key="1">
    <citation type="submission" date="2021-01" db="EMBL/GenBank/DDBJ databases">
        <title>Genomic Encyclopedia of Type Strains, Phase IV (KMG-IV): sequencing the most valuable type-strain genomes for metagenomic binning, comparative biology and taxonomic classification.</title>
        <authorList>
            <person name="Goeker M."/>
        </authorList>
    </citation>
    <scope>NUCLEOTIDE SEQUENCE [LARGE SCALE GENOMIC DNA]</scope>
    <source>
        <strain evidence="2 3">DSM 24834</strain>
    </source>
</reference>
<dbReference type="EMBL" id="JAFBDZ010000001">
    <property type="protein sequence ID" value="MBM7583703.1"/>
    <property type="molecule type" value="Genomic_DNA"/>
</dbReference>
<dbReference type="SUPFAM" id="SSF53335">
    <property type="entry name" value="S-adenosyl-L-methionine-dependent methyltransferases"/>
    <property type="match status" value="1"/>
</dbReference>
<gene>
    <name evidence="2" type="ORF">JOC86_000240</name>
</gene>
<dbReference type="InterPro" id="IPR013216">
    <property type="entry name" value="Methyltransf_11"/>
</dbReference>
<dbReference type="Gene3D" id="3.40.50.150">
    <property type="entry name" value="Vaccinia Virus protein VP39"/>
    <property type="match status" value="1"/>
</dbReference>
<keyword evidence="3" id="KW-1185">Reference proteome</keyword>